<protein>
    <recommendedName>
        <fullName evidence="3">TonB C-terminal domain-containing protein</fullName>
    </recommendedName>
</protein>
<dbReference type="EMBL" id="PRDM01000007">
    <property type="protein sequence ID" value="MBE8728177.1"/>
    <property type="molecule type" value="Genomic_DNA"/>
</dbReference>
<organism evidence="1 2">
    <name type="scientific">Flavobacterium hungaricum</name>
    <dbReference type="NCBI Taxonomy" id="2082725"/>
    <lineage>
        <taxon>Bacteria</taxon>
        <taxon>Pseudomonadati</taxon>
        <taxon>Bacteroidota</taxon>
        <taxon>Flavobacteriia</taxon>
        <taxon>Flavobacteriales</taxon>
        <taxon>Flavobacteriaceae</taxon>
        <taxon>Flavobacterium</taxon>
    </lineage>
</organism>
<evidence type="ECO:0000313" key="2">
    <source>
        <dbReference type="Proteomes" id="UP000640614"/>
    </source>
</evidence>
<reference evidence="1 2" key="1">
    <citation type="submission" date="2018-07" db="EMBL/GenBank/DDBJ databases">
        <title>Genome assembly of strain KB82.</title>
        <authorList>
            <person name="Kukolya J."/>
            <person name="Horvath B."/>
            <person name="Nagy I."/>
            <person name="Toth A."/>
        </authorList>
    </citation>
    <scope>NUCLEOTIDE SEQUENCE [LARGE SCALE GENOMIC DNA]</scope>
    <source>
        <strain evidence="1 2">Kb82</strain>
    </source>
</reference>
<keyword evidence="2" id="KW-1185">Reference proteome</keyword>
<evidence type="ECO:0000313" key="1">
    <source>
        <dbReference type="EMBL" id="MBE8728177.1"/>
    </source>
</evidence>
<accession>A0ABR9TS28</accession>
<proteinExistence type="predicted"/>
<dbReference type="RefSeq" id="WP_194141298.1">
    <property type="nucleotide sequence ID" value="NZ_PRDM01000007.1"/>
</dbReference>
<sequence>MKSTVLFIAISLISLNSYSQTEKDSLTKIVRERIKNIKDSQSENPYYSKEEAQEDYTNEVGTFQALAQPAEDSDLANYFKIYLEKKLLKKIDFSAIKWSSFYKHLSNNKYNYTIRLTFELSKTGKATNCRINTGNKDVDRKVIEVFKKYPLEKLGLKESDKSGKISVQLFAKEDKDVLIKASKFAVVDEAPVIKGCEDLQFYWQVNKCLYEQLNEYIVQHISLKTLNSQELRGEIILRYRFTINETGKITKVNSIAPNKIIKDEIDRLIMSFNAITAPGKRNNIPKTTYCETYRTITIENLK</sequence>
<name>A0ABR9TS28_9FLAO</name>
<comment type="caution">
    <text evidence="1">The sequence shown here is derived from an EMBL/GenBank/DDBJ whole genome shotgun (WGS) entry which is preliminary data.</text>
</comment>
<dbReference type="Proteomes" id="UP000640614">
    <property type="component" value="Unassembled WGS sequence"/>
</dbReference>
<evidence type="ECO:0008006" key="3">
    <source>
        <dbReference type="Google" id="ProtNLM"/>
    </source>
</evidence>
<gene>
    <name evidence="1" type="ORF">C4F50_24955</name>
</gene>